<feature type="transmembrane region" description="Helical" evidence="1">
    <location>
        <begin position="116"/>
        <end position="135"/>
    </location>
</feature>
<protein>
    <submittedName>
        <fullName evidence="2">Uncharacterized protein</fullName>
    </submittedName>
</protein>
<name>A0A1D1VJH8_RAMVA</name>
<feature type="transmembrane region" description="Helical" evidence="1">
    <location>
        <begin position="66"/>
        <end position="88"/>
    </location>
</feature>
<organism evidence="2 3">
    <name type="scientific">Ramazzottius varieornatus</name>
    <name type="common">Water bear</name>
    <name type="synonym">Tardigrade</name>
    <dbReference type="NCBI Taxonomy" id="947166"/>
    <lineage>
        <taxon>Eukaryota</taxon>
        <taxon>Metazoa</taxon>
        <taxon>Ecdysozoa</taxon>
        <taxon>Tardigrada</taxon>
        <taxon>Eutardigrada</taxon>
        <taxon>Parachela</taxon>
        <taxon>Hypsibioidea</taxon>
        <taxon>Ramazzottiidae</taxon>
        <taxon>Ramazzottius</taxon>
    </lineage>
</organism>
<comment type="caution">
    <text evidence="2">The sequence shown here is derived from an EMBL/GenBank/DDBJ whole genome shotgun (WGS) entry which is preliminary data.</text>
</comment>
<sequence length="206" mass="23585">MNDSFNASLGFSYPNKSPILAFDCRQVGQTIWYLRVAAQGFLFAVSSLANLPNLIVFLLWKQKEPYLGFHMALSLCGFACAFCGLALATDTASSGGPVDFRREFYKFHQIYSSRKSVMAVTVGVFFFVSVQHIVIYTTFRHHWITIPVCGVRSSTFAYQASWYRIYYGAFLTILKYLLLVPTQVRLCWMGVRLKRRKNRRVMFGTS</sequence>
<dbReference type="Proteomes" id="UP000186922">
    <property type="component" value="Unassembled WGS sequence"/>
</dbReference>
<gene>
    <name evidence="2" type="primary">RvY_10119-1</name>
    <name evidence="2" type="synonym">RvY_10119.1</name>
    <name evidence="2" type="ORF">RvY_10119</name>
</gene>
<accession>A0A1D1VJH8</accession>
<proteinExistence type="predicted"/>
<keyword evidence="1" id="KW-0472">Membrane</keyword>
<evidence type="ECO:0000256" key="1">
    <source>
        <dbReference type="SAM" id="Phobius"/>
    </source>
</evidence>
<reference evidence="2 3" key="1">
    <citation type="journal article" date="2016" name="Nat. Commun.">
        <title>Extremotolerant tardigrade genome and improved radiotolerance of human cultured cells by tardigrade-unique protein.</title>
        <authorList>
            <person name="Hashimoto T."/>
            <person name="Horikawa D.D."/>
            <person name="Saito Y."/>
            <person name="Kuwahara H."/>
            <person name="Kozuka-Hata H."/>
            <person name="Shin-I T."/>
            <person name="Minakuchi Y."/>
            <person name="Ohishi K."/>
            <person name="Motoyama A."/>
            <person name="Aizu T."/>
            <person name="Enomoto A."/>
            <person name="Kondo K."/>
            <person name="Tanaka S."/>
            <person name="Hara Y."/>
            <person name="Koshikawa S."/>
            <person name="Sagara H."/>
            <person name="Miura T."/>
            <person name="Yokobori S."/>
            <person name="Miyagawa K."/>
            <person name="Suzuki Y."/>
            <person name="Kubo T."/>
            <person name="Oyama M."/>
            <person name="Kohara Y."/>
            <person name="Fujiyama A."/>
            <person name="Arakawa K."/>
            <person name="Katayama T."/>
            <person name="Toyoda A."/>
            <person name="Kunieda T."/>
        </authorList>
    </citation>
    <scope>NUCLEOTIDE SEQUENCE [LARGE SCALE GENOMIC DNA]</scope>
    <source>
        <strain evidence="2 3">YOKOZUNA-1</strain>
    </source>
</reference>
<dbReference type="EMBL" id="BDGG01000005">
    <property type="protein sequence ID" value="GAU99073.1"/>
    <property type="molecule type" value="Genomic_DNA"/>
</dbReference>
<evidence type="ECO:0000313" key="2">
    <source>
        <dbReference type="EMBL" id="GAU99073.1"/>
    </source>
</evidence>
<dbReference type="AlphaFoldDB" id="A0A1D1VJH8"/>
<keyword evidence="1" id="KW-1133">Transmembrane helix</keyword>
<evidence type="ECO:0000313" key="3">
    <source>
        <dbReference type="Proteomes" id="UP000186922"/>
    </source>
</evidence>
<feature type="transmembrane region" description="Helical" evidence="1">
    <location>
        <begin position="165"/>
        <end position="188"/>
    </location>
</feature>
<feature type="transmembrane region" description="Helical" evidence="1">
    <location>
        <begin position="41"/>
        <end position="60"/>
    </location>
</feature>
<keyword evidence="1" id="KW-0812">Transmembrane</keyword>
<keyword evidence="3" id="KW-1185">Reference proteome</keyword>